<accession>A0A1P8U5M8</accession>
<keyword evidence="3" id="KW-1185">Reference proteome</keyword>
<gene>
    <name evidence="2" type="ORF">BOH66_03315</name>
</gene>
<dbReference type="InterPro" id="IPR002560">
    <property type="entry name" value="Transposase_DDE"/>
</dbReference>
<dbReference type="AlphaFoldDB" id="A0A1P8U5M8"/>
<evidence type="ECO:0000313" key="2">
    <source>
        <dbReference type="EMBL" id="APZ33413.1"/>
    </source>
</evidence>
<evidence type="ECO:0000313" key="3">
    <source>
        <dbReference type="Proteomes" id="UP000187185"/>
    </source>
</evidence>
<organism evidence="2 3">
    <name type="scientific">Microbacterium aurum</name>
    <dbReference type="NCBI Taxonomy" id="36805"/>
    <lineage>
        <taxon>Bacteria</taxon>
        <taxon>Bacillati</taxon>
        <taxon>Actinomycetota</taxon>
        <taxon>Actinomycetes</taxon>
        <taxon>Micrococcales</taxon>
        <taxon>Microbacteriaceae</taxon>
        <taxon>Microbacterium</taxon>
    </lineage>
</organism>
<dbReference type="NCBIfam" id="NF033550">
    <property type="entry name" value="transpos_ISL3"/>
    <property type="match status" value="1"/>
</dbReference>
<name>A0A1P8U5M8_9MICO</name>
<proteinExistence type="predicted"/>
<dbReference type="Pfam" id="PF01610">
    <property type="entry name" value="DDE_Tnp_ISL3"/>
    <property type="match status" value="1"/>
</dbReference>
<reference evidence="2 3" key="1">
    <citation type="submission" date="2016-12" db="EMBL/GenBank/DDBJ databases">
        <title>Complete genome sequence of Microbacterium aurum KACC 15219.</title>
        <authorList>
            <person name="Jung Y."/>
            <person name="Shin J.-H."/>
            <person name="Lee Y.-J."/>
            <person name="Yi H."/>
            <person name="Bahn Y.-S."/>
            <person name="Kim J.F."/>
            <person name="Lee D.-W."/>
        </authorList>
    </citation>
    <scope>NUCLEOTIDE SEQUENCE [LARGE SCALE GENOMIC DNA]</scope>
    <source>
        <strain evidence="2 3">KACC 15219</strain>
    </source>
</reference>
<dbReference type="PANTHER" id="PTHR33498:SF1">
    <property type="entry name" value="TRANSPOSASE FOR INSERTION SEQUENCE ELEMENT IS1557"/>
    <property type="match status" value="1"/>
</dbReference>
<dbReference type="STRING" id="36805.BOH66_03315"/>
<feature type="domain" description="Transposase IS204/IS1001/IS1096/IS1165 DDE" evidence="1">
    <location>
        <begin position="164"/>
        <end position="419"/>
    </location>
</feature>
<evidence type="ECO:0000259" key="1">
    <source>
        <dbReference type="Pfam" id="PF01610"/>
    </source>
</evidence>
<dbReference type="PANTHER" id="PTHR33498">
    <property type="entry name" value="TRANSPOSASE FOR INSERTION SEQUENCE ELEMENT IS1557"/>
    <property type="match status" value="1"/>
</dbReference>
<dbReference type="RefSeq" id="WP_076689269.1">
    <property type="nucleotide sequence ID" value="NZ_CP018762.1"/>
</dbReference>
<dbReference type="Proteomes" id="UP000187185">
    <property type="component" value="Chromosome"/>
</dbReference>
<dbReference type="InterPro" id="IPR047951">
    <property type="entry name" value="Transpos_ISL3"/>
</dbReference>
<protein>
    <submittedName>
        <fullName evidence="2">ISL3 family transposase</fullName>
    </submittedName>
</protein>
<dbReference type="KEGG" id="maur:BOH66_03315"/>
<dbReference type="OrthoDB" id="3255666at2"/>
<sequence length="436" mass="48523">MHHPTFATPDLTTFCRLDELGLQAVGQLLEPDRAVLECRVVEDDPWCRKCGAEGVPRDTVTRPLAHEPFGHRPTTLLVRVRRYRCTHCRRTWRQDTSKAAAPRAKISRGGIGWALTAIVVDHLTVSRAAAGLGVSWHTANTAIIAEGKRRLIDDPARFDGVTTIGVDGHVWRHTRFGEKYVTVIIDLTPARNKTGPARLLDMVEGRSKQVFKQWLAARPKEWSKQIEVVAMDGFSGFKTAASEELPDAVPVMDPFHVVRLAGDALDRTRQRVQQDTLGHRGHAGDPLYGVRRTLHTGASFLTEKQTARLDAVFAAEEHVEVEATRGIYQRIVAAYREPDKNKAKEMMRAVIDAVSNGVPALLKEVRRLGRTLKQRAADILAFFDRPGTSNGPTEAINGRLEHLRGSALGFRNLTHYVARSLLEAGGFRPALHPRLR</sequence>
<dbReference type="EMBL" id="CP018762">
    <property type="protein sequence ID" value="APZ33413.1"/>
    <property type="molecule type" value="Genomic_DNA"/>
</dbReference>